<feature type="coiled-coil region" evidence="1">
    <location>
        <begin position="283"/>
        <end position="310"/>
    </location>
</feature>
<gene>
    <name evidence="2" type="ORF">CWE25_03720</name>
</gene>
<dbReference type="Pfam" id="PF11279">
    <property type="entry name" value="DUF3080"/>
    <property type="match status" value="1"/>
</dbReference>
<keyword evidence="1" id="KW-0175">Coiled coil</keyword>
<sequence>MSLVNNFRILTSLKVLAARLQSKRHAIAWASVLSLGLVAACSQPSGLSSLHELHDRVTYTLDIELAPLTFSVRPPALPAPRMLKPVHAPTTMSFLTALQLNHCRAGQIIAERNSSLGRLDDGLSRFYDDQRLIEALLRCSQDPQSEAFSDELVKAAQQLEEQTATRLARAIATDKGLRNVMTMASTPLTTISDQDFSHSMEALNTVIAWLHNPRESTELTAALQVLAQQDYIPKLMRSVAEATALLDQFTPQLDDLAKHAGCLSKGTPERARRLHQAFITVFIKQTQADLADLQRQYQRVSEAFNRLAALVPQAELTDYLVHWTAYNTRLPDTTKAFVQPWQQFFETCGFQAGR</sequence>
<evidence type="ECO:0000256" key="1">
    <source>
        <dbReference type="SAM" id="Coils"/>
    </source>
</evidence>
<protein>
    <recommendedName>
        <fullName evidence="4">DUF3080 domain-containing protein</fullName>
    </recommendedName>
</protein>
<dbReference type="RefSeq" id="WP_110573250.1">
    <property type="nucleotide sequence ID" value="NZ_PIPV01000002.1"/>
</dbReference>
<reference evidence="3" key="1">
    <citation type="journal article" date="2018" name="Front. Microbiol.">
        <title>Genome-Based Analysis Reveals the Taxonomy and Diversity of the Family Idiomarinaceae.</title>
        <authorList>
            <person name="Liu Y."/>
            <person name="Lai Q."/>
            <person name="Shao Z."/>
        </authorList>
    </citation>
    <scope>NUCLEOTIDE SEQUENCE [LARGE SCALE GENOMIC DNA]</scope>
    <source>
        <strain evidence="3">F23</strain>
    </source>
</reference>
<dbReference type="Proteomes" id="UP000287330">
    <property type="component" value="Unassembled WGS sequence"/>
</dbReference>
<proteinExistence type="predicted"/>
<evidence type="ECO:0000313" key="2">
    <source>
        <dbReference type="EMBL" id="RUO57583.1"/>
    </source>
</evidence>
<dbReference type="EMBL" id="PIPV01000002">
    <property type="protein sequence ID" value="RUO57583.1"/>
    <property type="molecule type" value="Genomic_DNA"/>
</dbReference>
<evidence type="ECO:0008006" key="4">
    <source>
        <dbReference type="Google" id="ProtNLM"/>
    </source>
</evidence>
<dbReference type="InterPro" id="IPR021431">
    <property type="entry name" value="DUF3080"/>
</dbReference>
<dbReference type="AlphaFoldDB" id="A0A432Y9H3"/>
<comment type="caution">
    <text evidence="2">The sequence shown here is derived from an EMBL/GenBank/DDBJ whole genome shotgun (WGS) entry which is preliminary data.</text>
</comment>
<accession>A0A432Y9H3</accession>
<dbReference type="OrthoDB" id="5760979at2"/>
<name>A0A432Y9H3_9GAMM</name>
<organism evidence="2 3">
    <name type="scientific">Idiomarina fontislapidosi</name>
    <dbReference type="NCBI Taxonomy" id="263723"/>
    <lineage>
        <taxon>Bacteria</taxon>
        <taxon>Pseudomonadati</taxon>
        <taxon>Pseudomonadota</taxon>
        <taxon>Gammaproteobacteria</taxon>
        <taxon>Alteromonadales</taxon>
        <taxon>Idiomarinaceae</taxon>
        <taxon>Idiomarina</taxon>
    </lineage>
</organism>
<keyword evidence="3" id="KW-1185">Reference proteome</keyword>
<evidence type="ECO:0000313" key="3">
    <source>
        <dbReference type="Proteomes" id="UP000287330"/>
    </source>
</evidence>